<dbReference type="AlphaFoldDB" id="A0A8J4H8U1"/>
<sequence>MKGQKSQDNPWKTLGWTSLIGLEVAVCITAGYFGGAFLGSRTGEPAWKIVGVLVGLAVGILSIVLLIKRYLEEANE</sequence>
<feature type="transmembrane region" description="Helical" evidence="1">
    <location>
        <begin position="46"/>
        <end position="67"/>
    </location>
</feature>
<evidence type="ECO:0008006" key="4">
    <source>
        <dbReference type="Google" id="ProtNLM"/>
    </source>
</evidence>
<proteinExistence type="predicted"/>
<keyword evidence="3" id="KW-1185">Reference proteome</keyword>
<keyword evidence="1" id="KW-0812">Transmembrane</keyword>
<dbReference type="Proteomes" id="UP000677918">
    <property type="component" value="Unassembled WGS sequence"/>
</dbReference>
<evidence type="ECO:0000256" key="1">
    <source>
        <dbReference type="SAM" id="Phobius"/>
    </source>
</evidence>
<accession>A0A8J4H8U1</accession>
<keyword evidence="1" id="KW-0472">Membrane</keyword>
<name>A0A8J4H8U1_9BACL</name>
<gene>
    <name evidence="2" type="ORF">XYCOK13_36720</name>
</gene>
<evidence type="ECO:0000313" key="2">
    <source>
        <dbReference type="EMBL" id="GIQ70848.1"/>
    </source>
</evidence>
<reference evidence="2" key="1">
    <citation type="submission" date="2021-04" db="EMBL/GenBank/DDBJ databases">
        <title>Draft genome sequence of Xylanibacillus composti strain K13.</title>
        <authorList>
            <person name="Uke A."/>
            <person name="Chhe C."/>
            <person name="Baramee S."/>
            <person name="Kosugi A."/>
        </authorList>
    </citation>
    <scope>NUCLEOTIDE SEQUENCE</scope>
    <source>
        <strain evidence="2">K13</strain>
    </source>
</reference>
<dbReference type="Pfam" id="PF09527">
    <property type="entry name" value="ATPase_gene1"/>
    <property type="match status" value="1"/>
</dbReference>
<protein>
    <recommendedName>
        <fullName evidence="4">AtpZ/AtpI family protein</fullName>
    </recommendedName>
</protein>
<organism evidence="2 3">
    <name type="scientific">Xylanibacillus composti</name>
    <dbReference type="NCBI Taxonomy" id="1572762"/>
    <lineage>
        <taxon>Bacteria</taxon>
        <taxon>Bacillati</taxon>
        <taxon>Bacillota</taxon>
        <taxon>Bacilli</taxon>
        <taxon>Bacillales</taxon>
        <taxon>Paenibacillaceae</taxon>
        <taxon>Xylanibacillus</taxon>
    </lineage>
</organism>
<dbReference type="EMBL" id="BOVK01000061">
    <property type="protein sequence ID" value="GIQ70848.1"/>
    <property type="molecule type" value="Genomic_DNA"/>
</dbReference>
<dbReference type="InterPro" id="IPR032820">
    <property type="entry name" value="ATPase_put"/>
</dbReference>
<keyword evidence="1" id="KW-1133">Transmembrane helix</keyword>
<comment type="caution">
    <text evidence="2">The sequence shown here is derived from an EMBL/GenBank/DDBJ whole genome shotgun (WGS) entry which is preliminary data.</text>
</comment>
<evidence type="ECO:0000313" key="3">
    <source>
        <dbReference type="Proteomes" id="UP000677918"/>
    </source>
</evidence>
<dbReference type="RefSeq" id="WP_213413659.1">
    <property type="nucleotide sequence ID" value="NZ_BOVK01000061.1"/>
</dbReference>
<feature type="transmembrane region" description="Helical" evidence="1">
    <location>
        <begin position="20"/>
        <end position="40"/>
    </location>
</feature>